<keyword evidence="2" id="KW-1185">Reference proteome</keyword>
<dbReference type="AlphaFoldDB" id="A0A4R3M4V8"/>
<comment type="caution">
    <text evidence="1">The sequence shown here is derived from an EMBL/GenBank/DDBJ whole genome shotgun (WGS) entry which is preliminary data.</text>
</comment>
<sequence length="158" mass="17931">MTEMLYPDLVFGRFFDPREQSILTGVEQSRQRVIRARVDLPFERGEPIIMDRKRMMVWGDIMRWAILGEVSAMGIGLEESAHFASSERFEGLIFEDFRRPEGGHLFVVCRPVRGNPKSFAKVSTFGGTNQYSGGEGCAFFGLDFSDLQARVLQRLGTL</sequence>
<dbReference type="EMBL" id="SMAI01000001">
    <property type="protein sequence ID" value="TCT08300.1"/>
    <property type="molecule type" value="Genomic_DNA"/>
</dbReference>
<name>A0A4R3M4V8_9HYPH</name>
<evidence type="ECO:0000313" key="2">
    <source>
        <dbReference type="Proteomes" id="UP000294664"/>
    </source>
</evidence>
<dbReference type="Proteomes" id="UP000294664">
    <property type="component" value="Unassembled WGS sequence"/>
</dbReference>
<reference evidence="1 2" key="1">
    <citation type="submission" date="2019-03" db="EMBL/GenBank/DDBJ databases">
        <title>Genomic Encyclopedia of Type Strains, Phase IV (KMG-IV): sequencing the most valuable type-strain genomes for metagenomic binning, comparative biology and taxonomic classification.</title>
        <authorList>
            <person name="Goeker M."/>
        </authorList>
    </citation>
    <scope>NUCLEOTIDE SEQUENCE [LARGE SCALE GENOMIC DNA]</scope>
    <source>
        <strain evidence="1 2">DSM 9035</strain>
    </source>
</reference>
<organism evidence="1 2">
    <name type="scientific">Aquabacter spiritensis</name>
    <dbReference type="NCBI Taxonomy" id="933073"/>
    <lineage>
        <taxon>Bacteria</taxon>
        <taxon>Pseudomonadati</taxon>
        <taxon>Pseudomonadota</taxon>
        <taxon>Alphaproteobacteria</taxon>
        <taxon>Hyphomicrobiales</taxon>
        <taxon>Xanthobacteraceae</taxon>
        <taxon>Aquabacter</taxon>
    </lineage>
</organism>
<gene>
    <name evidence="1" type="ORF">EDC64_101824</name>
</gene>
<proteinExistence type="predicted"/>
<dbReference type="RefSeq" id="WP_132029923.1">
    <property type="nucleotide sequence ID" value="NZ_SMAI01000001.1"/>
</dbReference>
<accession>A0A4R3M4V8</accession>
<protein>
    <submittedName>
        <fullName evidence="1">Uncharacterized protein</fullName>
    </submittedName>
</protein>
<evidence type="ECO:0000313" key="1">
    <source>
        <dbReference type="EMBL" id="TCT08300.1"/>
    </source>
</evidence>